<reference evidence="1 2" key="1">
    <citation type="submission" date="2023-07" db="EMBL/GenBank/DDBJ databases">
        <title>Sequencing the genomes of 1000 actinobacteria strains.</title>
        <authorList>
            <person name="Klenk H.-P."/>
        </authorList>
    </citation>
    <scope>NUCLEOTIDE SEQUENCE [LARGE SCALE GENOMIC DNA]</scope>
    <source>
        <strain evidence="1 2">DSM 45554</strain>
    </source>
</reference>
<comment type="caution">
    <text evidence="1">The sequence shown here is derived from an EMBL/GenBank/DDBJ whole genome shotgun (WGS) entry which is preliminary data.</text>
</comment>
<dbReference type="CDD" id="cd02019">
    <property type="entry name" value="NK"/>
    <property type="match status" value="1"/>
</dbReference>
<protein>
    <submittedName>
        <fullName evidence="1">Kinase</fullName>
    </submittedName>
</protein>
<keyword evidence="1" id="KW-0808">Transferase</keyword>
<evidence type="ECO:0000313" key="1">
    <source>
        <dbReference type="EMBL" id="MDR7382130.1"/>
    </source>
</evidence>
<gene>
    <name evidence="1" type="ORF">J2S48_001645</name>
</gene>
<dbReference type="EMBL" id="JAVDYE010000001">
    <property type="protein sequence ID" value="MDR7382130.1"/>
    <property type="molecule type" value="Genomic_DNA"/>
</dbReference>
<dbReference type="InterPro" id="IPR027417">
    <property type="entry name" value="P-loop_NTPase"/>
</dbReference>
<dbReference type="RefSeq" id="WP_274996489.1">
    <property type="nucleotide sequence ID" value="NZ_JAJQQP010000012.1"/>
</dbReference>
<dbReference type="Gene3D" id="3.40.50.300">
    <property type="entry name" value="P-loop containing nucleotide triphosphate hydrolases"/>
    <property type="match status" value="1"/>
</dbReference>
<dbReference type="SUPFAM" id="SSF52540">
    <property type="entry name" value="P-loop containing nucleoside triphosphate hydrolases"/>
    <property type="match status" value="1"/>
</dbReference>
<dbReference type="Pfam" id="PF13671">
    <property type="entry name" value="AAA_33"/>
    <property type="match status" value="1"/>
</dbReference>
<keyword evidence="1" id="KW-0418">Kinase</keyword>
<dbReference type="Proteomes" id="UP001183585">
    <property type="component" value="Unassembled WGS sequence"/>
</dbReference>
<proteinExistence type="predicted"/>
<accession>A0ABU2CLC0</accession>
<organism evidence="1 2">
    <name type="scientific">Promicromonospora iranensis</name>
    <dbReference type="NCBI Taxonomy" id="1105144"/>
    <lineage>
        <taxon>Bacteria</taxon>
        <taxon>Bacillati</taxon>
        <taxon>Actinomycetota</taxon>
        <taxon>Actinomycetes</taxon>
        <taxon>Micrococcales</taxon>
        <taxon>Promicromonosporaceae</taxon>
        <taxon>Promicromonospora</taxon>
    </lineage>
</organism>
<evidence type="ECO:0000313" key="2">
    <source>
        <dbReference type="Proteomes" id="UP001183585"/>
    </source>
</evidence>
<name>A0ABU2CLC0_9MICO</name>
<keyword evidence="2" id="KW-1185">Reference proteome</keyword>
<dbReference type="GO" id="GO:0016301">
    <property type="term" value="F:kinase activity"/>
    <property type="evidence" value="ECO:0007669"/>
    <property type="project" value="UniProtKB-KW"/>
</dbReference>
<sequence length="211" mass="23265">MIIDPMNPAAMDPTSIQPGPQLHLVLLGGPPAVGKSTVAEALLSQFVDNAPVRIQWIDVDTLWRHQPWRVDDTTITMLHANLRSVLHNAAIAGIDVVIVSWVFQNPTFHDLVVSLAPDNTAHLRIRLDASQPVWEGRLATRPISDEHRAFYRQRYTEAGLSPADHVIQTDHRPVSDIADETDSLIRAWLGIVDGTSQPVPRPGQTGAPELD</sequence>